<evidence type="ECO:0000313" key="5">
    <source>
        <dbReference type="Proteomes" id="UP000011910"/>
    </source>
</evidence>
<dbReference type="NCBIfam" id="NF007807">
    <property type="entry name" value="PRK10514.1"/>
    <property type="match status" value="1"/>
</dbReference>
<dbReference type="PANTHER" id="PTHR43800:SF1">
    <property type="entry name" value="PEPTIDYL-LYSINE N-ACETYLTRANSFERASE YJAB"/>
    <property type="match status" value="1"/>
</dbReference>
<keyword evidence="2 4" id="KW-0012">Acyltransferase</keyword>
<organism evidence="4 5">
    <name type="scientific">Cesiribacter andamanensis AMV16</name>
    <dbReference type="NCBI Taxonomy" id="1279009"/>
    <lineage>
        <taxon>Bacteria</taxon>
        <taxon>Pseudomonadati</taxon>
        <taxon>Bacteroidota</taxon>
        <taxon>Cytophagia</taxon>
        <taxon>Cytophagales</taxon>
        <taxon>Cesiribacteraceae</taxon>
        <taxon>Cesiribacter</taxon>
    </lineage>
</organism>
<dbReference type="EMBL" id="AODQ01000076">
    <property type="protein sequence ID" value="EMR02032.1"/>
    <property type="molecule type" value="Genomic_DNA"/>
</dbReference>
<keyword evidence="1 4" id="KW-0808">Transferase</keyword>
<evidence type="ECO:0000259" key="3">
    <source>
        <dbReference type="PROSITE" id="PS51186"/>
    </source>
</evidence>
<dbReference type="PANTHER" id="PTHR43800">
    <property type="entry name" value="PEPTIDYL-LYSINE N-ACETYLTRANSFERASE YJAB"/>
    <property type="match status" value="1"/>
</dbReference>
<dbReference type="CDD" id="cd04301">
    <property type="entry name" value="NAT_SF"/>
    <property type="match status" value="1"/>
</dbReference>
<gene>
    <name evidence="4" type="primary">yjaB</name>
    <name evidence="4" type="ORF">ADICEAN_02819</name>
</gene>
<dbReference type="OrthoDB" id="9789605at2"/>
<dbReference type="EC" id="2.3.1.-" evidence="4"/>
<evidence type="ECO:0000313" key="4">
    <source>
        <dbReference type="EMBL" id="EMR02032.1"/>
    </source>
</evidence>
<dbReference type="PROSITE" id="PS51186">
    <property type="entry name" value="GNAT"/>
    <property type="match status" value="1"/>
</dbReference>
<comment type="caution">
    <text evidence="4">The sequence shown here is derived from an EMBL/GenBank/DDBJ whole genome shotgun (WGS) entry which is preliminary data.</text>
</comment>
<dbReference type="InterPro" id="IPR000182">
    <property type="entry name" value="GNAT_dom"/>
</dbReference>
<protein>
    <submittedName>
        <fullName evidence="4">Putative N-acetyltransferase YjaB</fullName>
        <ecNumber evidence="4">2.3.1.-</ecNumber>
    </submittedName>
</protein>
<reference evidence="4 5" key="1">
    <citation type="journal article" date="2013" name="Genome Announc.">
        <title>Draft Genome Sequence of Cesiribacter andamanensis Strain AMV16T, Isolated from a Soil Sample from a Mud Volcano in the Andaman Islands, India.</title>
        <authorList>
            <person name="Shivaji S."/>
            <person name="Ara S."/>
            <person name="Begum Z."/>
            <person name="Srinivas T.N."/>
            <person name="Singh A."/>
            <person name="Kumar Pinnaka A."/>
        </authorList>
    </citation>
    <scope>NUCLEOTIDE SEQUENCE [LARGE SCALE GENOMIC DNA]</scope>
    <source>
        <strain evidence="4 5">AMV16</strain>
    </source>
</reference>
<proteinExistence type="predicted"/>
<feature type="domain" description="N-acetyltransferase" evidence="3">
    <location>
        <begin position="5"/>
        <end position="149"/>
    </location>
</feature>
<keyword evidence="5" id="KW-1185">Reference proteome</keyword>
<dbReference type="Pfam" id="PF13508">
    <property type="entry name" value="Acetyltransf_7"/>
    <property type="match status" value="1"/>
</dbReference>
<dbReference type="GO" id="GO:0016747">
    <property type="term" value="F:acyltransferase activity, transferring groups other than amino-acyl groups"/>
    <property type="evidence" value="ECO:0007669"/>
    <property type="project" value="InterPro"/>
</dbReference>
<dbReference type="Gene3D" id="3.40.630.30">
    <property type="match status" value="1"/>
</dbReference>
<evidence type="ECO:0000256" key="2">
    <source>
        <dbReference type="ARBA" id="ARBA00023315"/>
    </source>
</evidence>
<name>M7N416_9BACT</name>
<dbReference type="AlphaFoldDB" id="M7N416"/>
<dbReference type="Proteomes" id="UP000011910">
    <property type="component" value="Unassembled WGS sequence"/>
</dbReference>
<dbReference type="STRING" id="1279009.ADICEAN_02819"/>
<sequence length="154" mass="17081">METFLSIVPLTPTDFPELVEIWEASVRATHHFLSEADIQYFKPLILQEFLYQVQLAGIRDGAGRILGFVGVAEGKVEMLFLHPAARGQGIGKRLLRHAITDMGATTVDVNEQNEQAVGFYLHEGFGVIGRSERDGLGKPYPLLHLQLLPAEQAQ</sequence>
<accession>M7N416</accession>
<dbReference type="PATRIC" id="fig|1279009.4.peg.2857"/>
<dbReference type="eggNOG" id="COG0456">
    <property type="taxonomic scope" value="Bacteria"/>
</dbReference>
<dbReference type="InterPro" id="IPR016181">
    <property type="entry name" value="Acyl_CoA_acyltransferase"/>
</dbReference>
<dbReference type="SUPFAM" id="SSF55729">
    <property type="entry name" value="Acyl-CoA N-acyltransferases (Nat)"/>
    <property type="match status" value="1"/>
</dbReference>
<dbReference type="RefSeq" id="WP_009196207.1">
    <property type="nucleotide sequence ID" value="NZ_AODQ01000076.1"/>
</dbReference>
<evidence type="ECO:0000256" key="1">
    <source>
        <dbReference type="ARBA" id="ARBA00022679"/>
    </source>
</evidence>